<dbReference type="Proteomes" id="UP001180825">
    <property type="component" value="Unassembled WGS sequence"/>
</dbReference>
<reference evidence="1 2" key="1">
    <citation type="submission" date="2023-07" db="EMBL/GenBank/DDBJ databases">
        <title>Sorghum-associated microbial communities from plants grown in Nebraska, USA.</title>
        <authorList>
            <person name="Schachtman D."/>
        </authorList>
    </citation>
    <scope>NUCLEOTIDE SEQUENCE [LARGE SCALE GENOMIC DNA]</scope>
    <source>
        <strain evidence="1 2">BE316</strain>
    </source>
</reference>
<evidence type="ECO:0000313" key="1">
    <source>
        <dbReference type="EMBL" id="MDR7331765.1"/>
    </source>
</evidence>
<protein>
    <submittedName>
        <fullName evidence="1">Uncharacterized protein</fullName>
    </submittedName>
</protein>
<accession>A0ABU2A3S6</accession>
<dbReference type="EMBL" id="JAVDXV010000001">
    <property type="protein sequence ID" value="MDR7331765.1"/>
    <property type="molecule type" value="Genomic_DNA"/>
</dbReference>
<organism evidence="1 2">
    <name type="scientific">Roseateles asaccharophilus</name>
    <dbReference type="NCBI Taxonomy" id="582607"/>
    <lineage>
        <taxon>Bacteria</taxon>
        <taxon>Pseudomonadati</taxon>
        <taxon>Pseudomonadota</taxon>
        <taxon>Betaproteobacteria</taxon>
        <taxon>Burkholderiales</taxon>
        <taxon>Sphaerotilaceae</taxon>
        <taxon>Roseateles</taxon>
    </lineage>
</organism>
<keyword evidence="2" id="KW-1185">Reference proteome</keyword>
<sequence length="146" mass="15634">MKLNIKTRAAADTATIDLLDGQGEPLMTEAADGAEPQPVTVTLYGPGSKQHAAAVAASQTRALKFKRDNKGREPTPEERTAEQARLLADVTVGFGNLAYADDSGRELEGRELALAVYGDTTLGFIAERVNRASVDWSVFTKPSSRN</sequence>
<dbReference type="RefSeq" id="WP_310325323.1">
    <property type="nucleotide sequence ID" value="NZ_JAVDXV010000001.1"/>
</dbReference>
<evidence type="ECO:0000313" key="2">
    <source>
        <dbReference type="Proteomes" id="UP001180825"/>
    </source>
</evidence>
<proteinExistence type="predicted"/>
<comment type="caution">
    <text evidence="1">The sequence shown here is derived from an EMBL/GenBank/DDBJ whole genome shotgun (WGS) entry which is preliminary data.</text>
</comment>
<gene>
    <name evidence="1" type="ORF">J2X21_000877</name>
</gene>
<name>A0ABU2A3S6_9BURK</name>